<dbReference type="PANTHER" id="PTHR48471">
    <property type="entry name" value="DDE TNP4 DOMAIN-CONTAINING PROTEIN"/>
    <property type="match status" value="1"/>
</dbReference>
<dbReference type="Pfam" id="PF13359">
    <property type="entry name" value="DDE_Tnp_4"/>
    <property type="match status" value="1"/>
</dbReference>
<protein>
    <recommendedName>
        <fullName evidence="3">DDE Tnp4 domain-containing protein</fullName>
    </recommendedName>
</protein>
<dbReference type="Proteomes" id="UP000054636">
    <property type="component" value="Unassembled WGS sequence"/>
</dbReference>
<organism evidence="4 5">
    <name type="scientific">Phytophthora nicotianae</name>
    <name type="common">Potato buckeye rot agent</name>
    <name type="synonym">Phytophthora parasitica</name>
    <dbReference type="NCBI Taxonomy" id="4792"/>
    <lineage>
        <taxon>Eukaryota</taxon>
        <taxon>Sar</taxon>
        <taxon>Stramenopiles</taxon>
        <taxon>Oomycota</taxon>
        <taxon>Peronosporomycetes</taxon>
        <taxon>Peronosporales</taxon>
        <taxon>Peronosporaceae</taxon>
        <taxon>Phytophthora</taxon>
    </lineage>
</organism>
<evidence type="ECO:0000313" key="4">
    <source>
        <dbReference type="EMBL" id="KUF84413.1"/>
    </source>
</evidence>
<evidence type="ECO:0000256" key="1">
    <source>
        <dbReference type="ARBA" id="ARBA00001968"/>
    </source>
</evidence>
<comment type="cofactor">
    <cofactor evidence="1">
        <name>a divalent metal cation</name>
        <dbReference type="ChEBI" id="CHEBI:60240"/>
    </cofactor>
</comment>
<comment type="caution">
    <text evidence="4">The sequence shown here is derived from an EMBL/GenBank/DDBJ whole genome shotgun (WGS) entry which is preliminary data.</text>
</comment>
<accession>A0A0W8CJN5</accession>
<evidence type="ECO:0000313" key="5">
    <source>
        <dbReference type="Proteomes" id="UP000054636"/>
    </source>
</evidence>
<dbReference type="InterPro" id="IPR027806">
    <property type="entry name" value="HARBI1_dom"/>
</dbReference>
<evidence type="ECO:0000256" key="2">
    <source>
        <dbReference type="ARBA" id="ARBA00022723"/>
    </source>
</evidence>
<reference evidence="4 5" key="1">
    <citation type="submission" date="2015-11" db="EMBL/GenBank/DDBJ databases">
        <title>Genomes and virulence difference between two physiological races of Phytophthora nicotianae.</title>
        <authorList>
            <person name="Liu H."/>
            <person name="Ma X."/>
            <person name="Yu H."/>
            <person name="Fang D."/>
            <person name="Li Y."/>
            <person name="Wang X."/>
            <person name="Wang W."/>
            <person name="Dong Y."/>
            <person name="Xiao B."/>
        </authorList>
    </citation>
    <scope>NUCLEOTIDE SEQUENCE [LARGE SCALE GENOMIC DNA]</scope>
    <source>
        <strain evidence="5">race 1</strain>
    </source>
</reference>
<dbReference type="GO" id="GO:0046872">
    <property type="term" value="F:metal ion binding"/>
    <property type="evidence" value="ECO:0007669"/>
    <property type="project" value="UniProtKB-KW"/>
</dbReference>
<keyword evidence="2" id="KW-0479">Metal-binding</keyword>
<proteinExistence type="predicted"/>
<gene>
    <name evidence="4" type="ORF">AM588_10000690</name>
</gene>
<name>A0A0W8CJN5_PHYNI</name>
<sequence>MRSRHYLTTKCLDPPSESAWMILYKYGNDVNFLNATSLTRESLGLHTQGIRASKDLVAVSIPSSRAGYVGGSSEPLLQHTFGFIDGKNLRVQQPSNSDLQNAMYNGWLHTVFVTGTICFAADGCIIWAKHNCPGSWNDSDTSLGFRNKLLDPVCCPDPRKNVVSDSAFPCSTSMAGRILTR</sequence>
<evidence type="ECO:0000259" key="3">
    <source>
        <dbReference type="Pfam" id="PF13359"/>
    </source>
</evidence>
<dbReference type="EMBL" id="LNFP01002025">
    <property type="protein sequence ID" value="KUF84413.1"/>
    <property type="molecule type" value="Genomic_DNA"/>
</dbReference>
<feature type="domain" description="DDE Tnp4" evidence="3">
    <location>
        <begin position="84"/>
        <end position="172"/>
    </location>
</feature>
<dbReference type="AlphaFoldDB" id="A0A0W8CJN5"/>
<dbReference type="PANTHER" id="PTHR48471:SF1">
    <property type="entry name" value="DDE TNP4 DOMAIN-CONTAINING PROTEIN"/>
    <property type="match status" value="1"/>
</dbReference>